<dbReference type="InterPro" id="IPR016181">
    <property type="entry name" value="Acyl_CoA_acyltransferase"/>
</dbReference>
<dbReference type="Gene3D" id="3.40.630.30">
    <property type="match status" value="1"/>
</dbReference>
<comment type="caution">
    <text evidence="2">The sequence shown here is derived from an EMBL/GenBank/DDBJ whole genome shotgun (WGS) entry which is preliminary data.</text>
</comment>
<gene>
    <name evidence="2" type="ORF">LCGC14_0769750</name>
</gene>
<dbReference type="Pfam" id="PF00583">
    <property type="entry name" value="Acetyltransf_1"/>
    <property type="match status" value="1"/>
</dbReference>
<dbReference type="PANTHER" id="PTHR43415">
    <property type="entry name" value="SPERMIDINE N(1)-ACETYLTRANSFERASE"/>
    <property type="match status" value="1"/>
</dbReference>
<reference evidence="2" key="1">
    <citation type="journal article" date="2015" name="Nature">
        <title>Complex archaea that bridge the gap between prokaryotes and eukaryotes.</title>
        <authorList>
            <person name="Spang A."/>
            <person name="Saw J.H."/>
            <person name="Jorgensen S.L."/>
            <person name="Zaremba-Niedzwiedzka K."/>
            <person name="Martijn J."/>
            <person name="Lind A.E."/>
            <person name="van Eijk R."/>
            <person name="Schleper C."/>
            <person name="Guy L."/>
            <person name="Ettema T.J."/>
        </authorList>
    </citation>
    <scope>NUCLEOTIDE SEQUENCE</scope>
</reference>
<name>A0A0F9QIG4_9ZZZZ</name>
<evidence type="ECO:0000313" key="2">
    <source>
        <dbReference type="EMBL" id="KKN36822.1"/>
    </source>
</evidence>
<dbReference type="AlphaFoldDB" id="A0A0F9QIG4"/>
<dbReference type="InterPro" id="IPR000182">
    <property type="entry name" value="GNAT_dom"/>
</dbReference>
<dbReference type="SUPFAM" id="SSF55729">
    <property type="entry name" value="Acyl-CoA N-acyltransferases (Nat)"/>
    <property type="match status" value="1"/>
</dbReference>
<dbReference type="EMBL" id="LAZR01001940">
    <property type="protein sequence ID" value="KKN36822.1"/>
    <property type="molecule type" value="Genomic_DNA"/>
</dbReference>
<accession>A0A0F9QIG4</accession>
<dbReference type="CDD" id="cd04301">
    <property type="entry name" value="NAT_SF"/>
    <property type="match status" value="1"/>
</dbReference>
<feature type="domain" description="N-acetyltransferase" evidence="1">
    <location>
        <begin position="13"/>
        <end position="181"/>
    </location>
</feature>
<protein>
    <recommendedName>
        <fullName evidence="1">N-acetyltransferase domain-containing protein</fullName>
    </recommendedName>
</protein>
<dbReference type="PROSITE" id="PS51186">
    <property type="entry name" value="GNAT"/>
    <property type="match status" value="1"/>
</dbReference>
<dbReference type="GO" id="GO:0016747">
    <property type="term" value="F:acyltransferase activity, transferring groups other than amino-acyl groups"/>
    <property type="evidence" value="ECO:0007669"/>
    <property type="project" value="InterPro"/>
</dbReference>
<sequence>MSTILELKSGEKIIIRHLQKSDVEGVWNNFNEVIDEGIYLPVIFPVRSQLEKDSWYHQIKKEKEICIIAETKKIKAPNNIIGQCEISNSDWDAGLHVGNLGIIVTEKYRDLGIATILIDLAIRESKKLNNKEKIILSCFSTNDRALHLYEKLGFELIGIRKKQFYMDSKYYDEVLMDLWIDDYLNQNKELLK</sequence>
<dbReference type="PANTHER" id="PTHR43415:SF3">
    <property type="entry name" value="GNAT-FAMILY ACETYLTRANSFERASE"/>
    <property type="match status" value="1"/>
</dbReference>
<proteinExistence type="predicted"/>
<organism evidence="2">
    <name type="scientific">marine sediment metagenome</name>
    <dbReference type="NCBI Taxonomy" id="412755"/>
    <lineage>
        <taxon>unclassified sequences</taxon>
        <taxon>metagenomes</taxon>
        <taxon>ecological metagenomes</taxon>
    </lineage>
</organism>
<evidence type="ECO:0000259" key="1">
    <source>
        <dbReference type="PROSITE" id="PS51186"/>
    </source>
</evidence>